<dbReference type="Proteomes" id="UP001275315">
    <property type="component" value="Unassembled WGS sequence"/>
</dbReference>
<protein>
    <recommendedName>
        <fullName evidence="1">DNA (cytosine-5-)-methyltransferase</fullName>
        <ecNumber evidence="1">2.1.1.37</ecNumber>
    </recommendedName>
</protein>
<evidence type="ECO:0000256" key="2">
    <source>
        <dbReference type="ARBA" id="ARBA00022603"/>
    </source>
</evidence>
<keyword evidence="2 7" id="KW-0489">Methyltransferase</keyword>
<gene>
    <name evidence="7" type="ORF">RWD45_00105</name>
</gene>
<dbReference type="Pfam" id="PF00145">
    <property type="entry name" value="DNA_methylase"/>
    <property type="match status" value="1"/>
</dbReference>
<evidence type="ECO:0000313" key="7">
    <source>
        <dbReference type="EMBL" id="MDY0407332.1"/>
    </source>
</evidence>
<sequence length="159" mass="17659">MRKLTLGSLFDGSGGFPLAGIICGIEPKWASEVEPFPIRVTSKRIPQMKHLGDISSINGAEIEPVDIITFGSPCTDLSIAGKRAGLDGSQSSLFYEAMRIIKEMRCKTNGEYPRYAVWKMSVEPSPQIKEKTSKVSSRNSVRSRPRKLISLNQQMGKRR</sequence>
<evidence type="ECO:0000256" key="5">
    <source>
        <dbReference type="ARBA" id="ARBA00022747"/>
    </source>
</evidence>
<feature type="region of interest" description="Disordered" evidence="6">
    <location>
        <begin position="127"/>
        <end position="159"/>
    </location>
</feature>
<keyword evidence="4" id="KW-0949">S-adenosyl-L-methionine</keyword>
<dbReference type="InterPro" id="IPR029063">
    <property type="entry name" value="SAM-dependent_MTases_sf"/>
</dbReference>
<dbReference type="EC" id="2.1.1.37" evidence="1"/>
<evidence type="ECO:0000256" key="4">
    <source>
        <dbReference type="ARBA" id="ARBA00022691"/>
    </source>
</evidence>
<dbReference type="Gene3D" id="3.40.50.150">
    <property type="entry name" value="Vaccinia Virus protein VP39"/>
    <property type="match status" value="1"/>
</dbReference>
<evidence type="ECO:0000256" key="3">
    <source>
        <dbReference type="ARBA" id="ARBA00022679"/>
    </source>
</evidence>
<keyword evidence="3" id="KW-0808">Transferase</keyword>
<dbReference type="PANTHER" id="PTHR23068">
    <property type="entry name" value="DNA CYTOSINE-5- -METHYLTRANSFERASE 3-RELATED"/>
    <property type="match status" value="1"/>
</dbReference>
<dbReference type="EMBL" id="JAWDIQ010000001">
    <property type="protein sequence ID" value="MDY0407332.1"/>
    <property type="molecule type" value="Genomic_DNA"/>
</dbReference>
<dbReference type="RefSeq" id="WP_320378172.1">
    <property type="nucleotide sequence ID" value="NZ_JAWDIQ010000001.1"/>
</dbReference>
<dbReference type="InterPro" id="IPR050390">
    <property type="entry name" value="C5-Methyltransferase"/>
</dbReference>
<dbReference type="InterPro" id="IPR018117">
    <property type="entry name" value="C5_DNA_meth_AS"/>
</dbReference>
<dbReference type="InterPro" id="IPR001525">
    <property type="entry name" value="C5_MeTfrase"/>
</dbReference>
<dbReference type="GO" id="GO:0008168">
    <property type="term" value="F:methyltransferase activity"/>
    <property type="evidence" value="ECO:0007669"/>
    <property type="project" value="UniProtKB-KW"/>
</dbReference>
<organism evidence="7 8">
    <name type="scientific">Paracerasibacillus soli</name>
    <dbReference type="NCBI Taxonomy" id="480284"/>
    <lineage>
        <taxon>Bacteria</taxon>
        <taxon>Bacillati</taxon>
        <taxon>Bacillota</taxon>
        <taxon>Bacilli</taxon>
        <taxon>Bacillales</taxon>
        <taxon>Bacillaceae</taxon>
        <taxon>Paracerasibacillus</taxon>
    </lineage>
</organism>
<evidence type="ECO:0000256" key="1">
    <source>
        <dbReference type="ARBA" id="ARBA00011975"/>
    </source>
</evidence>
<comment type="caution">
    <text evidence="7">The sequence shown here is derived from an EMBL/GenBank/DDBJ whole genome shotgun (WGS) entry which is preliminary data.</text>
</comment>
<evidence type="ECO:0000313" key="8">
    <source>
        <dbReference type="Proteomes" id="UP001275315"/>
    </source>
</evidence>
<dbReference type="PROSITE" id="PS00094">
    <property type="entry name" value="C5_MTASE_1"/>
    <property type="match status" value="1"/>
</dbReference>
<proteinExistence type="predicted"/>
<dbReference type="SUPFAM" id="SSF53335">
    <property type="entry name" value="S-adenosyl-L-methionine-dependent methyltransferases"/>
    <property type="match status" value="1"/>
</dbReference>
<dbReference type="PANTHER" id="PTHR23068:SF25">
    <property type="entry name" value="DNA (CYTOSINE-5)-METHYLTRANSFERASE DRM2"/>
    <property type="match status" value="1"/>
</dbReference>
<feature type="compositionally biased region" description="Polar residues" evidence="6">
    <location>
        <begin position="150"/>
        <end position="159"/>
    </location>
</feature>
<accession>A0ABU5CLU3</accession>
<dbReference type="GO" id="GO:0032259">
    <property type="term" value="P:methylation"/>
    <property type="evidence" value="ECO:0007669"/>
    <property type="project" value="UniProtKB-KW"/>
</dbReference>
<keyword evidence="5" id="KW-0680">Restriction system</keyword>
<keyword evidence="8" id="KW-1185">Reference proteome</keyword>
<reference evidence="7 8" key="1">
    <citation type="submission" date="2023-10" db="EMBL/GenBank/DDBJ databases">
        <title>Virgibacillus soli CC-YMP-6 genome.</title>
        <authorList>
            <person name="Miliotis G."/>
            <person name="Sengupta P."/>
            <person name="Hameed A."/>
            <person name="Chuvochina M."/>
            <person name="Mcdonagh F."/>
            <person name="Simpson A.C."/>
            <person name="Singh N.K."/>
            <person name="Rekha P.D."/>
            <person name="Raman K."/>
            <person name="Hugenholtz P."/>
            <person name="Venkateswaran K."/>
        </authorList>
    </citation>
    <scope>NUCLEOTIDE SEQUENCE [LARGE SCALE GENOMIC DNA]</scope>
    <source>
        <strain evidence="7 8">CC-YMP-6</strain>
    </source>
</reference>
<evidence type="ECO:0000256" key="6">
    <source>
        <dbReference type="SAM" id="MobiDB-lite"/>
    </source>
</evidence>
<name>A0ABU5CLU3_9BACI</name>